<evidence type="ECO:0000259" key="14">
    <source>
        <dbReference type="PROSITE" id="PS50011"/>
    </source>
</evidence>
<dbReference type="Pfam" id="PF13855">
    <property type="entry name" value="LRR_8"/>
    <property type="match status" value="1"/>
</dbReference>
<comment type="subcellular location">
    <subcellularLocation>
        <location evidence="1">Membrane</location>
        <topology evidence="1">Single-pass type I membrane protein</topology>
    </subcellularLocation>
</comment>
<keyword evidence="3 13" id="KW-0812">Transmembrane</keyword>
<dbReference type="Gene3D" id="3.30.200.20">
    <property type="entry name" value="Phosphorylase Kinase, domain 1"/>
    <property type="match status" value="1"/>
</dbReference>
<evidence type="ECO:0000256" key="12">
    <source>
        <dbReference type="SAM" id="MobiDB-lite"/>
    </source>
</evidence>
<accession>A0A1J7G7C7</accession>
<dbReference type="InterPro" id="IPR046342">
    <property type="entry name" value="CBS_dom_sf"/>
</dbReference>
<evidence type="ECO:0000256" key="2">
    <source>
        <dbReference type="ARBA" id="ARBA00022614"/>
    </source>
</evidence>
<dbReference type="FunFam" id="3.80.10.10:FF:000383">
    <property type="entry name" value="Leucine-rich repeat receptor protein kinase EMS1"/>
    <property type="match status" value="1"/>
</dbReference>
<dbReference type="AlphaFoldDB" id="A0A1J7G7C7"/>
<keyword evidence="8 13" id="KW-1133">Transmembrane helix</keyword>
<dbReference type="Gene3D" id="3.80.10.10">
    <property type="entry name" value="Ribonuclease Inhibitor"/>
    <property type="match status" value="2"/>
</dbReference>
<dbReference type="STRING" id="3871.A0A1J7G7C7"/>
<keyword evidence="5" id="KW-0677">Repeat</keyword>
<reference evidence="16 17" key="1">
    <citation type="journal article" date="2017" name="Plant Biotechnol. J.">
        <title>A comprehensive draft genome sequence for lupin (Lupinus angustifolius), an emerging health food: insights into plant-microbe interactions and legume evolution.</title>
        <authorList>
            <person name="Hane J.K."/>
            <person name="Ming Y."/>
            <person name="Kamphuis L.G."/>
            <person name="Nelson M.N."/>
            <person name="Garg G."/>
            <person name="Atkins C.A."/>
            <person name="Bayer P.E."/>
            <person name="Bravo A."/>
            <person name="Bringans S."/>
            <person name="Cannon S."/>
            <person name="Edwards D."/>
            <person name="Foley R."/>
            <person name="Gao L.L."/>
            <person name="Harrison M.J."/>
            <person name="Huang W."/>
            <person name="Hurgobin B."/>
            <person name="Li S."/>
            <person name="Liu C.W."/>
            <person name="McGrath A."/>
            <person name="Morahan G."/>
            <person name="Murray J."/>
            <person name="Weller J."/>
            <person name="Jian J."/>
            <person name="Singh K.B."/>
        </authorList>
    </citation>
    <scope>NUCLEOTIDE SEQUENCE [LARGE SCALE GENOMIC DNA]</scope>
    <source>
        <strain evidence="17">cv. Tanjil</strain>
        <tissue evidence="16">Whole plant</tissue>
    </source>
</reference>
<feature type="domain" description="CBS" evidence="15">
    <location>
        <begin position="162"/>
        <end position="219"/>
    </location>
</feature>
<gene>
    <name evidence="16" type="ORF">TanjilG_05110</name>
</gene>
<dbReference type="InterPro" id="IPR003591">
    <property type="entry name" value="Leu-rich_rpt_typical-subtyp"/>
</dbReference>
<dbReference type="Gramene" id="OIV96270">
    <property type="protein sequence ID" value="OIV96270"/>
    <property type="gene ID" value="TanjilG_05110"/>
</dbReference>
<proteinExistence type="predicted"/>
<dbReference type="InterPro" id="IPR011009">
    <property type="entry name" value="Kinase-like_dom_sf"/>
</dbReference>
<dbReference type="PROSITE" id="PS51450">
    <property type="entry name" value="LRR"/>
    <property type="match status" value="1"/>
</dbReference>
<dbReference type="Pfam" id="PF00571">
    <property type="entry name" value="CBS"/>
    <property type="match status" value="1"/>
</dbReference>
<keyword evidence="2" id="KW-0433">Leucine-rich repeat</keyword>
<dbReference type="EMBL" id="CM007375">
    <property type="protein sequence ID" value="OIV96270.1"/>
    <property type="molecule type" value="Genomic_DNA"/>
</dbReference>
<feature type="domain" description="Protein kinase" evidence="14">
    <location>
        <begin position="861"/>
        <end position="1147"/>
    </location>
</feature>
<dbReference type="FunFam" id="3.30.200.20:FF:000433">
    <property type="entry name" value="Predicted protein"/>
    <property type="match status" value="1"/>
</dbReference>
<dbReference type="GO" id="GO:0016020">
    <property type="term" value="C:membrane"/>
    <property type="evidence" value="ECO:0007669"/>
    <property type="project" value="UniProtKB-SubCell"/>
</dbReference>
<organism evidence="16 17">
    <name type="scientific">Lupinus angustifolius</name>
    <name type="common">Narrow-leaved blue lupine</name>
    <dbReference type="NCBI Taxonomy" id="3871"/>
    <lineage>
        <taxon>Eukaryota</taxon>
        <taxon>Viridiplantae</taxon>
        <taxon>Streptophyta</taxon>
        <taxon>Embryophyta</taxon>
        <taxon>Tracheophyta</taxon>
        <taxon>Spermatophyta</taxon>
        <taxon>Magnoliopsida</taxon>
        <taxon>eudicotyledons</taxon>
        <taxon>Gunneridae</taxon>
        <taxon>Pentapetalae</taxon>
        <taxon>rosids</taxon>
        <taxon>fabids</taxon>
        <taxon>Fabales</taxon>
        <taxon>Fabaceae</taxon>
        <taxon>Papilionoideae</taxon>
        <taxon>50 kb inversion clade</taxon>
        <taxon>genistoids sensu lato</taxon>
        <taxon>core genistoids</taxon>
        <taxon>Genisteae</taxon>
        <taxon>Lupinus</taxon>
    </lineage>
</organism>
<dbReference type="PANTHER" id="PTHR48053:SF141">
    <property type="entry name" value="LEUCINE-RICH REPEAT PROTEIN KINASE FAMILY PROTEIN"/>
    <property type="match status" value="1"/>
</dbReference>
<evidence type="ECO:0000259" key="15">
    <source>
        <dbReference type="PROSITE" id="PS51371"/>
    </source>
</evidence>
<dbReference type="Pfam" id="PF07714">
    <property type="entry name" value="PK_Tyr_Ser-Thr"/>
    <property type="match status" value="1"/>
</dbReference>
<dbReference type="SUPFAM" id="SSF56112">
    <property type="entry name" value="Protein kinase-like (PK-like)"/>
    <property type="match status" value="1"/>
</dbReference>
<dbReference type="Gene3D" id="1.10.510.10">
    <property type="entry name" value="Transferase(Phosphotransferase) domain 1"/>
    <property type="match status" value="1"/>
</dbReference>
<evidence type="ECO:0000256" key="7">
    <source>
        <dbReference type="ARBA" id="ARBA00022840"/>
    </source>
</evidence>
<dbReference type="PANTHER" id="PTHR48053">
    <property type="entry name" value="LEUCINE RICH REPEAT FAMILY PROTEIN, EXPRESSED"/>
    <property type="match status" value="1"/>
</dbReference>
<feature type="region of interest" description="Disordered" evidence="12">
    <location>
        <begin position="1183"/>
        <end position="1221"/>
    </location>
</feature>
<dbReference type="SUPFAM" id="SSF54631">
    <property type="entry name" value="CBS-domain pair"/>
    <property type="match status" value="1"/>
</dbReference>
<keyword evidence="6" id="KW-0547">Nucleotide-binding</keyword>
<evidence type="ECO:0000256" key="13">
    <source>
        <dbReference type="SAM" id="Phobius"/>
    </source>
</evidence>
<dbReference type="InterPro" id="IPR001611">
    <property type="entry name" value="Leu-rich_rpt"/>
</dbReference>
<evidence type="ECO:0000313" key="17">
    <source>
        <dbReference type="Proteomes" id="UP000188354"/>
    </source>
</evidence>
<evidence type="ECO:0000313" key="16">
    <source>
        <dbReference type="EMBL" id="OIV96270.1"/>
    </source>
</evidence>
<feature type="compositionally biased region" description="Low complexity" evidence="12">
    <location>
        <begin position="824"/>
        <end position="837"/>
    </location>
</feature>
<keyword evidence="7" id="KW-0067">ATP-binding</keyword>
<dbReference type="SUPFAM" id="SSF52058">
    <property type="entry name" value="L domain-like"/>
    <property type="match status" value="1"/>
</dbReference>
<keyword evidence="9 13" id="KW-0472">Membrane</keyword>
<dbReference type="Pfam" id="PF00560">
    <property type="entry name" value="LRR_1"/>
    <property type="match status" value="3"/>
</dbReference>
<dbReference type="Gene3D" id="3.10.580.10">
    <property type="entry name" value="CBS-domain"/>
    <property type="match status" value="2"/>
</dbReference>
<feature type="compositionally biased region" description="Polar residues" evidence="12">
    <location>
        <begin position="1183"/>
        <end position="1215"/>
    </location>
</feature>
<dbReference type="SMART" id="SM00369">
    <property type="entry name" value="LRR_TYP"/>
    <property type="match status" value="6"/>
</dbReference>
<dbReference type="Proteomes" id="UP000188354">
    <property type="component" value="Chromosome LG15"/>
</dbReference>
<dbReference type="PROSITE" id="PS51371">
    <property type="entry name" value="CBS"/>
    <property type="match status" value="1"/>
</dbReference>
<feature type="region of interest" description="Disordered" evidence="12">
    <location>
        <begin position="817"/>
        <end position="839"/>
    </location>
</feature>
<keyword evidence="10" id="KW-0675">Receptor</keyword>
<evidence type="ECO:0000256" key="10">
    <source>
        <dbReference type="ARBA" id="ARBA00023170"/>
    </source>
</evidence>
<feature type="transmembrane region" description="Helical" evidence="13">
    <location>
        <begin position="784"/>
        <end position="808"/>
    </location>
</feature>
<dbReference type="CDD" id="cd02205">
    <property type="entry name" value="CBS_pair_SF"/>
    <property type="match status" value="1"/>
</dbReference>
<dbReference type="InterPro" id="IPR001245">
    <property type="entry name" value="Ser-Thr/Tyr_kinase_cat_dom"/>
</dbReference>
<dbReference type="PROSITE" id="PS50011">
    <property type="entry name" value="PROTEIN_KINASE_DOM"/>
    <property type="match status" value="1"/>
</dbReference>
<dbReference type="InterPro" id="IPR000719">
    <property type="entry name" value="Prot_kinase_dom"/>
</dbReference>
<protein>
    <recommendedName>
        <fullName evidence="18">Protein kinase domain-containing protein</fullName>
    </recommendedName>
</protein>
<evidence type="ECO:0008006" key="18">
    <source>
        <dbReference type="Google" id="ProtNLM"/>
    </source>
</evidence>
<name>A0A1J7G7C7_LUPAN</name>
<evidence type="ECO:0000256" key="5">
    <source>
        <dbReference type="ARBA" id="ARBA00022737"/>
    </source>
</evidence>
<dbReference type="InterPro" id="IPR051716">
    <property type="entry name" value="Plant_RL_S/T_kinase"/>
</dbReference>
<evidence type="ECO:0000256" key="1">
    <source>
        <dbReference type="ARBA" id="ARBA00004479"/>
    </source>
</evidence>
<dbReference type="OMA" id="HECIPPY"/>
<evidence type="ECO:0000256" key="8">
    <source>
        <dbReference type="ARBA" id="ARBA00022989"/>
    </source>
</evidence>
<evidence type="ECO:0000256" key="3">
    <source>
        <dbReference type="ARBA" id="ARBA00022692"/>
    </source>
</evidence>
<keyword evidence="11" id="KW-0129">CBS domain</keyword>
<evidence type="ECO:0000256" key="4">
    <source>
        <dbReference type="ARBA" id="ARBA00022729"/>
    </source>
</evidence>
<keyword evidence="17" id="KW-1185">Reference proteome</keyword>
<keyword evidence="4" id="KW-0732">Signal</keyword>
<dbReference type="FunFam" id="1.10.510.10:FF:000448">
    <property type="entry name" value="Putative LRR receptor-like serine/threonine-protein kinase"/>
    <property type="match status" value="1"/>
</dbReference>
<dbReference type="GO" id="GO:0004672">
    <property type="term" value="F:protein kinase activity"/>
    <property type="evidence" value="ECO:0007669"/>
    <property type="project" value="InterPro"/>
</dbReference>
<dbReference type="InterPro" id="IPR000644">
    <property type="entry name" value="CBS_dom"/>
</dbReference>
<dbReference type="GO" id="GO:0005524">
    <property type="term" value="F:ATP binding"/>
    <property type="evidence" value="ECO:0007669"/>
    <property type="project" value="UniProtKB-KW"/>
</dbReference>
<sequence length="1249" mass="136721">MQSMQTDGGLAELEKNDNKNDNEIDSAYALQQYLDHIPISSIPAIQSSQVLELKAGDSLRDAIHMLYQKDIFSAAILDVSHSNTTPPTMTFTTSYIAIIDFSTMVLWCLQEYEKILENSMENSPNDGVPKVKDIESHGFFSILDRFPQIGQTKVGDLAKSFLWEPFFPVRLDDTILHALLLLSKHRLCLLPVTQQPGPGLVGFVTQNAVVQFLLQSSGLEWFDSVADKNLSYLSFENRKHPSCVSRGQSVADALKVLWQNQTCAVAVLDEQTKKLIGNVRNSDVYHLVNNDNLLRNRMILTVEEFIHTEIDNIGSEDEHGGFVAARSLSLKSSADNNNLNDMLNPTSVVSFWFLLFLSLFHLTLEQIEPLSSPTDREALLQLRGSLGLRGKEWPIKPDPCLIWVGITCRNGNVVGINISGFRRTRLGRRNPQFAVDALSNFTSLQSFNASNFMLPGPIPDWFGLRLPLLRVLDLRSCSIIDAIPSSLGNLTNLTTLFLSHNKLTGTVPDSIGQLSALSVLDLSRNSLTGSIPTSLAFLPNLSSLDMSSNFLSGPIPPGIGGLSKLQYLNLSSNGLTSLPSQIGGLGNLVDLDLSDNSFTGGVVPSDLKGLRNLQRMMLANSMLGGPLPRNLFGISLHLQSVVLRQNNFTGSLPVELWSLPRLTFLDVSANKFGGLIPKSSSAANGTTAVLNISHNVFYGNLTHVLGRFRFVDLSNNYFEGRVLNFTYNASLASNCLQNVTNQRTTVDCASFYAVRGLTFDNFGHPNSTKPSAAEGPGKSNKTKIILAAVLGGLGLIAFLVLLVVLLLLCARKRGDPNHRGNGVGPAPAGGSPSHPTGESVDFSNVGDSFTYLQLLQAAGDFNDGNLIKHGHSGDLFNGVLESGIPVVIKRTDTRSTKKDTYLLELEFFNKVSHQRFVPLLGHCLENENEKFLVYKHMPNGDLSNSLYFKNNTPGDGTLQSLDWITRLKIAIGAAEALSYLHHECIPPYVHRDVQASSILLDDKYEVRLGSLSEVCAQEGDSHQSRRLGFMRLPQSYDPSSSGPSTSVCAYDVYCFGKVLLELVTGKLGISASSDGEVKEWLDQVLPNITMYDKDLVTKIVDPSLFLDEDFLEEVWAIAIVARSCLNPKPAKRPPMRYVLKALESPFKVVREESSSSARLRATSSRGSWNAALFSSWRQSSSDATTVIPQTSGASKGEGTSSLKLSGPGSQSQGSFHNGAGDISLSRRRYSKELFSVRSGLHDVERVDQE</sequence>
<evidence type="ECO:0000256" key="9">
    <source>
        <dbReference type="ARBA" id="ARBA00023136"/>
    </source>
</evidence>
<dbReference type="InterPro" id="IPR032675">
    <property type="entry name" value="LRR_dom_sf"/>
</dbReference>
<dbReference type="FunFam" id="3.80.10.10:FF:000561">
    <property type="entry name" value="Probable LRR receptor-like serine/threonine-protein kinase At2g16250"/>
    <property type="match status" value="1"/>
</dbReference>
<evidence type="ECO:0000256" key="6">
    <source>
        <dbReference type="ARBA" id="ARBA00022741"/>
    </source>
</evidence>
<evidence type="ECO:0000256" key="11">
    <source>
        <dbReference type="PROSITE-ProRule" id="PRU00703"/>
    </source>
</evidence>